<keyword evidence="3" id="KW-1185">Reference proteome</keyword>
<organism evidence="2 3">
    <name type="scientific">Jimgerdemannia flammicorona</name>
    <dbReference type="NCBI Taxonomy" id="994334"/>
    <lineage>
        <taxon>Eukaryota</taxon>
        <taxon>Fungi</taxon>
        <taxon>Fungi incertae sedis</taxon>
        <taxon>Mucoromycota</taxon>
        <taxon>Mucoromycotina</taxon>
        <taxon>Endogonomycetes</taxon>
        <taxon>Endogonales</taxon>
        <taxon>Endogonaceae</taxon>
        <taxon>Jimgerdemannia</taxon>
    </lineage>
</organism>
<evidence type="ECO:0000313" key="3">
    <source>
        <dbReference type="Proteomes" id="UP000274822"/>
    </source>
</evidence>
<feature type="region of interest" description="Disordered" evidence="1">
    <location>
        <begin position="174"/>
        <end position="240"/>
    </location>
</feature>
<dbReference type="AlphaFoldDB" id="A0A433QA08"/>
<proteinExistence type="predicted"/>
<feature type="non-terminal residue" evidence="2">
    <location>
        <position position="1"/>
    </location>
</feature>
<feature type="non-terminal residue" evidence="2">
    <location>
        <position position="376"/>
    </location>
</feature>
<evidence type="ECO:0008006" key="4">
    <source>
        <dbReference type="Google" id="ProtNLM"/>
    </source>
</evidence>
<dbReference type="Proteomes" id="UP000274822">
    <property type="component" value="Unassembled WGS sequence"/>
</dbReference>
<comment type="caution">
    <text evidence="2">The sequence shown here is derived from an EMBL/GenBank/DDBJ whole genome shotgun (WGS) entry which is preliminary data.</text>
</comment>
<evidence type="ECO:0000256" key="1">
    <source>
        <dbReference type="SAM" id="MobiDB-lite"/>
    </source>
</evidence>
<feature type="compositionally biased region" description="Polar residues" evidence="1">
    <location>
        <begin position="174"/>
        <end position="234"/>
    </location>
</feature>
<dbReference type="EMBL" id="RBNJ01010205">
    <property type="protein sequence ID" value="RUS26554.1"/>
    <property type="molecule type" value="Genomic_DNA"/>
</dbReference>
<accession>A0A433QA08</accession>
<reference evidence="2 3" key="1">
    <citation type="journal article" date="2018" name="New Phytol.">
        <title>Phylogenomics of Endogonaceae and evolution of mycorrhizas within Mucoromycota.</title>
        <authorList>
            <person name="Chang Y."/>
            <person name="Desiro A."/>
            <person name="Na H."/>
            <person name="Sandor L."/>
            <person name="Lipzen A."/>
            <person name="Clum A."/>
            <person name="Barry K."/>
            <person name="Grigoriev I.V."/>
            <person name="Martin F.M."/>
            <person name="Stajich J.E."/>
            <person name="Smith M.E."/>
            <person name="Bonito G."/>
            <person name="Spatafora J.W."/>
        </authorList>
    </citation>
    <scope>NUCLEOTIDE SEQUENCE [LARGE SCALE GENOMIC DNA]</scope>
    <source>
        <strain evidence="2 3">AD002</strain>
    </source>
</reference>
<name>A0A433QA08_9FUNG</name>
<protein>
    <recommendedName>
        <fullName evidence="4">C3H1-type domain-containing protein</fullName>
    </recommendedName>
</protein>
<sequence length="376" mass="42044">LTEKPTKENSKEGSDDARLTFYFGGPKSHILYITRSPPSAHRATLEKKNWVRRDPEFDRGFADGDWVNYHIQVDRKQNICKVEHWGHSQIYNRRTLVINTDAATGKFSFNVRWLGIGVWKNQVSFESIEMHRKPLPETHTIKGTPHIINNAPASWTFTGVLNTTVNQLGKLVTGTTNARSSTPGATTNARSSTPGATTNARSSTPGATTNARSSTSGATTNARSSTPGATTNVSPPMPGSYGGDDDGVACSFQTSCSKYNDAAHCRKFTHPFVTPCRDMATCKYQFAKLPHNKEYSHLCRFGDMCRELDDPDHQRYYIHKHLPNCRDDRNCAQIGDWSHRESFNHNKMPSILIPCKFGLQCPRVSDMAHITILFHI</sequence>
<gene>
    <name evidence="2" type="ORF">BC938DRAFT_470613</name>
</gene>
<evidence type="ECO:0000313" key="2">
    <source>
        <dbReference type="EMBL" id="RUS26554.1"/>
    </source>
</evidence>